<comment type="caution">
    <text evidence="1">The sequence shown here is derived from an EMBL/GenBank/DDBJ whole genome shotgun (WGS) entry which is preliminary data.</text>
</comment>
<proteinExistence type="predicted"/>
<dbReference type="EMBL" id="CM045768">
    <property type="protein sequence ID" value="KAI7982566.1"/>
    <property type="molecule type" value="Genomic_DNA"/>
</dbReference>
<keyword evidence="2" id="KW-1185">Reference proteome</keyword>
<accession>A0ACC0F508</accession>
<evidence type="ECO:0000313" key="1">
    <source>
        <dbReference type="EMBL" id="KAI7982566.1"/>
    </source>
</evidence>
<sequence>MHFPGRGIINPMMNLCYLIASRNHHIFITFAVTEEWLGFLSFNPKPDNIHFATIPNVIPSEIFRDADFPDFYEAEDGRALRPAIGSA</sequence>
<name>A0ACC0F508_9ERIC</name>
<evidence type="ECO:0000313" key="2">
    <source>
        <dbReference type="Proteomes" id="UP001060215"/>
    </source>
</evidence>
<dbReference type="Proteomes" id="UP001060215">
    <property type="component" value="Chromosome 11"/>
</dbReference>
<organism evidence="1 2">
    <name type="scientific">Camellia lanceoleosa</name>
    <dbReference type="NCBI Taxonomy" id="1840588"/>
    <lineage>
        <taxon>Eukaryota</taxon>
        <taxon>Viridiplantae</taxon>
        <taxon>Streptophyta</taxon>
        <taxon>Embryophyta</taxon>
        <taxon>Tracheophyta</taxon>
        <taxon>Spermatophyta</taxon>
        <taxon>Magnoliopsida</taxon>
        <taxon>eudicotyledons</taxon>
        <taxon>Gunneridae</taxon>
        <taxon>Pentapetalae</taxon>
        <taxon>asterids</taxon>
        <taxon>Ericales</taxon>
        <taxon>Theaceae</taxon>
        <taxon>Camellia</taxon>
    </lineage>
</organism>
<reference evidence="1 2" key="1">
    <citation type="journal article" date="2022" name="Plant J.">
        <title>Chromosome-level genome of Camellia lanceoleosa provides a valuable resource for understanding genome evolution and self-incompatibility.</title>
        <authorList>
            <person name="Gong W."/>
            <person name="Xiao S."/>
            <person name="Wang L."/>
            <person name="Liao Z."/>
            <person name="Chang Y."/>
            <person name="Mo W."/>
            <person name="Hu G."/>
            <person name="Li W."/>
            <person name="Zhao G."/>
            <person name="Zhu H."/>
            <person name="Hu X."/>
            <person name="Ji K."/>
            <person name="Xiang X."/>
            <person name="Song Q."/>
            <person name="Yuan D."/>
            <person name="Jin S."/>
            <person name="Zhang L."/>
        </authorList>
    </citation>
    <scope>NUCLEOTIDE SEQUENCE [LARGE SCALE GENOMIC DNA]</scope>
    <source>
        <strain evidence="1">SQ_2022a</strain>
    </source>
</reference>
<protein>
    <submittedName>
        <fullName evidence="1">UDP-glycosyltransferase 87A1</fullName>
    </submittedName>
</protein>
<gene>
    <name evidence="1" type="ORF">LOK49_LG15G01179</name>
</gene>